<name>A0A2A5JU05_PSEO7</name>
<dbReference type="AlphaFoldDB" id="A0A2A5JU05"/>
<dbReference type="Gene3D" id="3.40.190.10">
    <property type="entry name" value="Periplasmic binding protein-like II"/>
    <property type="match status" value="2"/>
</dbReference>
<dbReference type="InterPro" id="IPR001638">
    <property type="entry name" value="Solute-binding_3/MltF_N"/>
</dbReference>
<protein>
    <submittedName>
        <fullName evidence="5">Amino acid ABC transporter substrate-binding protein</fullName>
    </submittedName>
</protein>
<dbReference type="Proteomes" id="UP000228621">
    <property type="component" value="Unassembled WGS sequence"/>
</dbReference>
<reference evidence="6" key="1">
    <citation type="journal article" date="2019" name="Genome Announc.">
        <title>Draft Genome Sequence of Pseudoalteromonas piscicida Strain 36Y ROTHPW, an Hypersaline Seawater Isolate from the South Coast of Sonora, Mexico.</title>
        <authorList>
            <person name="Sanchez-Diaz R."/>
            <person name="Molina-Garza Z.J."/>
            <person name="Cruz-Suarez L.E."/>
            <person name="Selvin J."/>
            <person name="Kiran G.S."/>
            <person name="Ibarra-Gamez J.C."/>
            <person name="Gomez-Gil B."/>
            <person name="Galaviz-Silva L."/>
        </authorList>
    </citation>
    <scope>NUCLEOTIDE SEQUENCE [LARGE SCALE GENOMIC DNA]</scope>
    <source>
        <strain evidence="6">36Y_RITHPW</strain>
    </source>
</reference>
<organism evidence="5 6">
    <name type="scientific">Pseudoalteromonas piscicida</name>
    <dbReference type="NCBI Taxonomy" id="43662"/>
    <lineage>
        <taxon>Bacteria</taxon>
        <taxon>Pseudomonadati</taxon>
        <taxon>Pseudomonadota</taxon>
        <taxon>Gammaproteobacteria</taxon>
        <taxon>Alteromonadales</taxon>
        <taxon>Pseudoalteromonadaceae</taxon>
        <taxon>Pseudoalteromonas</taxon>
    </lineage>
</organism>
<dbReference type="SUPFAM" id="SSF53850">
    <property type="entry name" value="Periplasmic binding protein-like II"/>
    <property type="match status" value="1"/>
</dbReference>
<feature type="signal peptide" evidence="3">
    <location>
        <begin position="1"/>
        <end position="20"/>
    </location>
</feature>
<keyword evidence="6" id="KW-1185">Reference proteome</keyword>
<feature type="chain" id="PRO_5012404790" evidence="3">
    <location>
        <begin position="21"/>
        <end position="246"/>
    </location>
</feature>
<evidence type="ECO:0000256" key="1">
    <source>
        <dbReference type="ARBA" id="ARBA00010333"/>
    </source>
</evidence>
<dbReference type="RefSeq" id="WP_099640950.1">
    <property type="nucleotide sequence ID" value="NZ_JAQPZX010000001.1"/>
</dbReference>
<accession>A0A2A5JU05</accession>
<gene>
    <name evidence="5" type="ORF">CEX98_04640</name>
</gene>
<keyword evidence="2 3" id="KW-0732">Signal</keyword>
<evidence type="ECO:0000256" key="3">
    <source>
        <dbReference type="SAM" id="SignalP"/>
    </source>
</evidence>
<dbReference type="Pfam" id="PF00497">
    <property type="entry name" value="SBP_bac_3"/>
    <property type="match status" value="1"/>
</dbReference>
<comment type="caution">
    <text evidence="5">The sequence shown here is derived from an EMBL/GenBank/DDBJ whole genome shotgun (WGS) entry which is preliminary data.</text>
</comment>
<dbReference type="PANTHER" id="PTHR35936">
    <property type="entry name" value="MEMBRANE-BOUND LYTIC MUREIN TRANSGLYCOSYLASE F"/>
    <property type="match status" value="1"/>
</dbReference>
<evidence type="ECO:0000259" key="4">
    <source>
        <dbReference type="SMART" id="SM00062"/>
    </source>
</evidence>
<dbReference type="OrthoDB" id="8771774at2"/>
<dbReference type="EMBL" id="NKHF01000023">
    <property type="protein sequence ID" value="PCK32880.1"/>
    <property type="molecule type" value="Genomic_DNA"/>
</dbReference>
<dbReference type="SMART" id="SM00062">
    <property type="entry name" value="PBPb"/>
    <property type="match status" value="1"/>
</dbReference>
<evidence type="ECO:0000256" key="2">
    <source>
        <dbReference type="ARBA" id="ARBA00022729"/>
    </source>
</evidence>
<evidence type="ECO:0000313" key="6">
    <source>
        <dbReference type="Proteomes" id="UP000228621"/>
    </source>
</evidence>
<comment type="similarity">
    <text evidence="1">Belongs to the bacterial solute-binding protein 3 family.</text>
</comment>
<sequence length="246" mass="28723">MWRYKSLLFILLLSANFAEAKTYSILVYHGANPPYYFEENGKPTGIFVDIFQELAKLTSHRFEFVPLSVARGQRYFDQGKVDIEPGISKTWRVDAEVHGIYSIDYAFSSEVLLGYQDRCVGKHQPEQFYGTLVGKVRGYRYNDFEMHFGKDKMLIYENISEKELLAQLEHKRLDYILIGSVTADYYISQHPNYQSFKTCLEISRLPVQMRLQPKLIELRKEINSALRLMINGGKIKAIYAKYRITQ</sequence>
<proteinExistence type="inferred from homology"/>
<evidence type="ECO:0000313" key="5">
    <source>
        <dbReference type="EMBL" id="PCK32880.1"/>
    </source>
</evidence>
<feature type="domain" description="Solute-binding protein family 3/N-terminal" evidence="4">
    <location>
        <begin position="24"/>
        <end position="244"/>
    </location>
</feature>